<evidence type="ECO:0000313" key="2">
    <source>
        <dbReference type="EMBL" id="TSJ43094.1"/>
    </source>
</evidence>
<dbReference type="OrthoDB" id="9810303at2"/>
<keyword evidence="2" id="KW-0808">Transferase</keyword>
<dbReference type="SUPFAM" id="SSF53448">
    <property type="entry name" value="Nucleotide-diphospho-sugar transferases"/>
    <property type="match status" value="1"/>
</dbReference>
<dbReference type="Proteomes" id="UP000318733">
    <property type="component" value="Unassembled WGS sequence"/>
</dbReference>
<comment type="caution">
    <text evidence="2">The sequence shown here is derived from an EMBL/GenBank/DDBJ whole genome shotgun (WGS) entry which is preliminary data.</text>
</comment>
<dbReference type="EMBL" id="VLPK01000001">
    <property type="protein sequence ID" value="TSJ43094.1"/>
    <property type="molecule type" value="Genomic_DNA"/>
</dbReference>
<accession>A0A556MT37</accession>
<dbReference type="RefSeq" id="WP_144246659.1">
    <property type="nucleotide sequence ID" value="NZ_VLPK01000001.1"/>
</dbReference>
<name>A0A556MT37_9SPHI</name>
<dbReference type="InterPro" id="IPR001173">
    <property type="entry name" value="Glyco_trans_2-like"/>
</dbReference>
<dbReference type="Pfam" id="PF00535">
    <property type="entry name" value="Glycos_transf_2"/>
    <property type="match status" value="1"/>
</dbReference>
<dbReference type="PANTHER" id="PTHR48090">
    <property type="entry name" value="UNDECAPRENYL-PHOSPHATE 4-DEOXY-4-FORMAMIDO-L-ARABINOSE TRANSFERASE-RELATED"/>
    <property type="match status" value="1"/>
</dbReference>
<feature type="domain" description="Glycosyltransferase 2-like" evidence="1">
    <location>
        <begin position="7"/>
        <end position="167"/>
    </location>
</feature>
<proteinExistence type="predicted"/>
<gene>
    <name evidence="2" type="ORF">FO440_02590</name>
</gene>
<dbReference type="Gene3D" id="3.90.550.10">
    <property type="entry name" value="Spore Coat Polysaccharide Biosynthesis Protein SpsA, Chain A"/>
    <property type="match status" value="1"/>
</dbReference>
<dbReference type="GO" id="GO:0016740">
    <property type="term" value="F:transferase activity"/>
    <property type="evidence" value="ECO:0007669"/>
    <property type="project" value="UniProtKB-KW"/>
</dbReference>
<reference evidence="2 3" key="1">
    <citation type="submission" date="2019-07" db="EMBL/GenBank/DDBJ databases">
        <authorList>
            <person name="Huq M.A."/>
        </authorList>
    </citation>
    <scope>NUCLEOTIDE SEQUENCE [LARGE SCALE GENOMIC DNA]</scope>
    <source>
        <strain evidence="2 3">MAH-19</strain>
    </source>
</reference>
<evidence type="ECO:0000313" key="3">
    <source>
        <dbReference type="Proteomes" id="UP000318733"/>
    </source>
</evidence>
<dbReference type="InterPro" id="IPR050256">
    <property type="entry name" value="Glycosyltransferase_2"/>
</dbReference>
<dbReference type="InterPro" id="IPR029044">
    <property type="entry name" value="Nucleotide-diphossugar_trans"/>
</dbReference>
<evidence type="ECO:0000259" key="1">
    <source>
        <dbReference type="Pfam" id="PF00535"/>
    </source>
</evidence>
<dbReference type="AlphaFoldDB" id="A0A556MT37"/>
<sequence>MPKQLLIIIPCYNEQASLPALLANVGSLQIPGYELTPLVVNDCSTDNTYAVAKQHGAKVLDLPINLGIGGAVQSGLLYAGQYHFDFAVQMDGDGQHPPKELIKLLAHNEATGANLVIGSRFIEKEGFQSSFTRRLGIGYFYWLTRILTGVHVFDSTSGFRLFDKKAIELATGYYPDEYPEPESLVHFSKAGLRISETPVIMAGRMGGQSSIRNFASLYYCIKVTLAMLFSAIRKTQ</sequence>
<protein>
    <submittedName>
        <fullName evidence="2">Glycosyltransferase family 2 protein</fullName>
    </submittedName>
</protein>
<organism evidence="2 3">
    <name type="scientific">Mucilaginibacter corticis</name>
    <dbReference type="NCBI Taxonomy" id="2597670"/>
    <lineage>
        <taxon>Bacteria</taxon>
        <taxon>Pseudomonadati</taxon>
        <taxon>Bacteroidota</taxon>
        <taxon>Sphingobacteriia</taxon>
        <taxon>Sphingobacteriales</taxon>
        <taxon>Sphingobacteriaceae</taxon>
        <taxon>Mucilaginibacter</taxon>
    </lineage>
</organism>
<dbReference type="CDD" id="cd04179">
    <property type="entry name" value="DPM_DPG-synthase_like"/>
    <property type="match status" value="1"/>
</dbReference>
<keyword evidence="3" id="KW-1185">Reference proteome</keyword>